<dbReference type="SMART" id="SM00387">
    <property type="entry name" value="HATPase_c"/>
    <property type="match status" value="1"/>
</dbReference>
<keyword evidence="7" id="KW-0904">Protein phosphatase</keyword>
<comment type="subcellular location">
    <subcellularLocation>
        <location evidence="7">Cytoplasm</location>
    </subcellularLocation>
</comment>
<keyword evidence="6 7" id="KW-0902">Two-component regulatory system</keyword>
<evidence type="ECO:0000313" key="10">
    <source>
        <dbReference type="EMBL" id="WVX80606.1"/>
    </source>
</evidence>
<reference evidence="10 11" key="1">
    <citation type="submission" date="2023-10" db="EMBL/GenBank/DDBJ databases">
        <title>Niallia locisalis sp.nov. isolated from a salt pond sample.</title>
        <authorList>
            <person name="Li X.-J."/>
            <person name="Dong L."/>
        </authorList>
    </citation>
    <scope>NUCLEOTIDE SEQUENCE [LARGE SCALE GENOMIC DNA]</scope>
    <source>
        <strain evidence="10 11">DSM 29761</strain>
    </source>
</reference>
<dbReference type="Pfam" id="PF05384">
    <property type="entry name" value="DegS"/>
    <property type="match status" value="1"/>
</dbReference>
<dbReference type="InterPro" id="IPR011712">
    <property type="entry name" value="Sig_transdc_His_kin_sub3_dim/P"/>
</dbReference>
<dbReference type="InterPro" id="IPR008595">
    <property type="entry name" value="DegS"/>
</dbReference>
<keyword evidence="5 7" id="KW-0067">ATP-binding</keyword>
<keyword evidence="2 7" id="KW-0808">Transferase</keyword>
<protein>
    <recommendedName>
        <fullName evidence="7">Signal transduction histidine-protein kinase/phosphatase DegS</fullName>
        <ecNumber evidence="7">2.7.13.3</ecNumber>
        <ecNumber evidence="7">3.1.3.-</ecNumber>
    </recommendedName>
</protein>
<evidence type="ECO:0000256" key="8">
    <source>
        <dbReference type="SAM" id="Coils"/>
    </source>
</evidence>
<keyword evidence="7" id="KW-0378">Hydrolase</keyword>
<dbReference type="SUPFAM" id="SSF55874">
    <property type="entry name" value="ATPase domain of HSP90 chaperone/DNA topoisomerase II/histidine kinase"/>
    <property type="match status" value="1"/>
</dbReference>
<dbReference type="CDD" id="cd16917">
    <property type="entry name" value="HATPase_UhpB-NarQ-NarX-like"/>
    <property type="match status" value="1"/>
</dbReference>
<dbReference type="PANTHER" id="PTHR24421">
    <property type="entry name" value="NITRATE/NITRITE SENSOR PROTEIN NARX-RELATED"/>
    <property type="match status" value="1"/>
</dbReference>
<sequence>MNIKKFDTKALDQILEKMMETVGNSKREIFEIGQTCQNDFKTLSEELREIKIAVRNMIEEGDELETMARLSRKRLSEVSKHFNLYSEAEVREVYEKAHRIQTDLTMNRQMEKQLRARRDDLERRLSGLAETIQRAESLVSQITVVMNYLSSDLKQIGEVLEDAKQKQDFGLKIIEAQEEERKRLSREIHDGPAQMMANVMMRSDLIEKIYRERGAEEAIMEIRNLKKMVRDALYEVRHIIYDLRPMALDDLGLVPTLKKYLQTIEEYFNGTNIRFMYIGEARRLPANYEVALFRLIQESVQNAMKHAEASEVVVKLEFQRDFLTVIVRDNGKGFDVNQKKPNSFGLIGMRERVELLEGELSLDSKPGKGTIVIIQVPVAVESKLKQHTL</sequence>
<dbReference type="PROSITE" id="PS50109">
    <property type="entry name" value="HIS_KIN"/>
    <property type="match status" value="1"/>
</dbReference>
<evidence type="ECO:0000313" key="11">
    <source>
        <dbReference type="Proteomes" id="UP001357223"/>
    </source>
</evidence>
<gene>
    <name evidence="10" type="ORF">R4Z09_25745</name>
</gene>
<evidence type="ECO:0000256" key="5">
    <source>
        <dbReference type="ARBA" id="ARBA00022840"/>
    </source>
</evidence>
<keyword evidence="3 7" id="KW-0547">Nucleotide-binding</keyword>
<keyword evidence="7" id="KW-0963">Cytoplasm</keyword>
<dbReference type="InterPro" id="IPR036890">
    <property type="entry name" value="HATPase_C_sf"/>
</dbReference>
<accession>A0ABZ2CA48</accession>
<dbReference type="InterPro" id="IPR003594">
    <property type="entry name" value="HATPase_dom"/>
</dbReference>
<dbReference type="Gene3D" id="1.20.5.1930">
    <property type="match status" value="1"/>
</dbReference>
<organism evidence="10 11">
    <name type="scientific">Niallia oryzisoli</name>
    <dbReference type="NCBI Taxonomy" id="1737571"/>
    <lineage>
        <taxon>Bacteria</taxon>
        <taxon>Bacillati</taxon>
        <taxon>Bacillota</taxon>
        <taxon>Bacilli</taxon>
        <taxon>Bacillales</taxon>
        <taxon>Bacillaceae</taxon>
        <taxon>Niallia</taxon>
    </lineage>
</organism>
<dbReference type="InterPro" id="IPR016381">
    <property type="entry name" value="Sig_transdc_His_kinase_DegS"/>
</dbReference>
<keyword evidence="4 7" id="KW-0418">Kinase</keyword>
<proteinExistence type="predicted"/>
<dbReference type="Gene3D" id="3.30.565.10">
    <property type="entry name" value="Histidine kinase-like ATPase, C-terminal domain"/>
    <property type="match status" value="1"/>
</dbReference>
<dbReference type="GO" id="GO:0016301">
    <property type="term" value="F:kinase activity"/>
    <property type="evidence" value="ECO:0007669"/>
    <property type="project" value="UniProtKB-KW"/>
</dbReference>
<comment type="function">
    <text evidence="7">Member of the two-component regulatory system DegS/DegU, which plays an important role in the transition growth phase.</text>
</comment>
<evidence type="ECO:0000256" key="1">
    <source>
        <dbReference type="ARBA" id="ARBA00000085"/>
    </source>
</evidence>
<dbReference type="Proteomes" id="UP001357223">
    <property type="component" value="Chromosome"/>
</dbReference>
<comment type="catalytic activity">
    <reaction evidence="1 7">
        <text>ATP + protein L-histidine = ADP + protein N-phospho-L-histidine.</text>
        <dbReference type="EC" id="2.7.13.3"/>
    </reaction>
</comment>
<evidence type="ECO:0000256" key="7">
    <source>
        <dbReference type="PIRNR" id="PIRNR003169"/>
    </source>
</evidence>
<dbReference type="EC" id="2.7.13.3" evidence="7"/>
<dbReference type="InterPro" id="IPR050482">
    <property type="entry name" value="Sensor_HK_TwoCompSys"/>
</dbReference>
<name>A0ABZ2CA48_9BACI</name>
<keyword evidence="8" id="KW-0175">Coiled coil</keyword>
<dbReference type="Pfam" id="PF07730">
    <property type="entry name" value="HisKA_3"/>
    <property type="match status" value="1"/>
</dbReference>
<dbReference type="EC" id="3.1.3.-" evidence="7"/>
<dbReference type="Pfam" id="PF02518">
    <property type="entry name" value="HATPase_c"/>
    <property type="match status" value="1"/>
</dbReference>
<feature type="coiled-coil region" evidence="8">
    <location>
        <begin position="111"/>
        <end position="138"/>
    </location>
</feature>
<dbReference type="EMBL" id="CP137640">
    <property type="protein sequence ID" value="WVX80606.1"/>
    <property type="molecule type" value="Genomic_DNA"/>
</dbReference>
<dbReference type="RefSeq" id="WP_338449537.1">
    <property type="nucleotide sequence ID" value="NZ_CP137640.1"/>
</dbReference>
<dbReference type="PIRSF" id="PIRSF003169">
    <property type="entry name" value="STHK_DegS"/>
    <property type="match status" value="1"/>
</dbReference>
<evidence type="ECO:0000256" key="4">
    <source>
        <dbReference type="ARBA" id="ARBA00022777"/>
    </source>
</evidence>
<evidence type="ECO:0000256" key="3">
    <source>
        <dbReference type="ARBA" id="ARBA00022741"/>
    </source>
</evidence>
<feature type="domain" description="Histidine kinase" evidence="9">
    <location>
        <begin position="183"/>
        <end position="380"/>
    </location>
</feature>
<keyword evidence="11" id="KW-1185">Reference proteome</keyword>
<evidence type="ECO:0000256" key="2">
    <source>
        <dbReference type="ARBA" id="ARBA00022679"/>
    </source>
</evidence>
<dbReference type="PANTHER" id="PTHR24421:SF55">
    <property type="entry name" value="SENSOR HISTIDINE KINASE YDFH"/>
    <property type="match status" value="1"/>
</dbReference>
<dbReference type="InterPro" id="IPR005467">
    <property type="entry name" value="His_kinase_dom"/>
</dbReference>
<evidence type="ECO:0000256" key="6">
    <source>
        <dbReference type="ARBA" id="ARBA00023012"/>
    </source>
</evidence>
<evidence type="ECO:0000259" key="9">
    <source>
        <dbReference type="PROSITE" id="PS50109"/>
    </source>
</evidence>